<geneLocation type="plasmid" evidence="3 6">
    <name>pBb144S4b</name>
</geneLocation>
<dbReference type="Proteomes" id="UP000564836">
    <property type="component" value="Plasmid pBb323S2d"/>
</dbReference>
<dbReference type="EMBL" id="JAGEMI010000002">
    <property type="protein sequence ID" value="MBO1868917.1"/>
    <property type="molecule type" value="Genomic_DNA"/>
</dbReference>
<protein>
    <submittedName>
        <fullName evidence="2">Uncharacterized protein</fullName>
    </submittedName>
</protein>
<gene>
    <name evidence="4" type="ORF">G6321_00000460</name>
    <name evidence="2" type="ORF">G6321_49995</name>
    <name evidence="3" type="ORF">J4G43_054225</name>
    <name evidence="1" type="ORF">J4G43_51575</name>
</gene>
<evidence type="ECO:0000313" key="2">
    <source>
        <dbReference type="EMBL" id="NYY96259.1"/>
    </source>
</evidence>
<accession>A0A7Z0TWM6</accession>
<organism evidence="2">
    <name type="scientific">Bradyrhizobium barranii subsp. barranii</name>
    <dbReference type="NCBI Taxonomy" id="2823807"/>
    <lineage>
        <taxon>Bacteria</taxon>
        <taxon>Pseudomonadati</taxon>
        <taxon>Pseudomonadota</taxon>
        <taxon>Alphaproteobacteria</taxon>
        <taxon>Hyphomicrobiales</taxon>
        <taxon>Nitrobacteraceae</taxon>
        <taxon>Bradyrhizobium</taxon>
        <taxon>Bradyrhizobium barranii</taxon>
    </lineage>
</organism>
<dbReference type="KEGG" id="bban:J4G43_054225"/>
<keyword evidence="3" id="KW-0614">Plasmid</keyword>
<reference evidence="4 5" key="1">
    <citation type="journal article" date="2017" name="Syst. Appl. Microbiol.">
        <title>Soybeans inoculated with root zone soils of Canadian native legumes harbour diverse and novel Bradyrhizobium spp. that possess agricultural potential.</title>
        <authorList>
            <person name="Bromfield E.S.P."/>
            <person name="Cloutier S."/>
            <person name="Tambong J.T."/>
            <person name="Tran Thi T.V."/>
        </authorList>
    </citation>
    <scope>NUCLEOTIDE SEQUENCE [LARGE SCALE GENOMIC DNA]</scope>
    <source>
        <strain evidence="4 5">323S2</strain>
    </source>
</reference>
<evidence type="ECO:0000313" key="5">
    <source>
        <dbReference type="Proteomes" id="UP000564836"/>
    </source>
</evidence>
<geneLocation type="plasmid" evidence="4 5">
    <name>pBb323S2d</name>
</geneLocation>
<sequence length="115" mass="12829">MTPVYYCRFDEFEDAVVSIELAAEKLETVQATPTSTACKWVILALKNAVQAAMVLALSGTDGCGALYPESQKQNRAWLANPTPERRRQRMADFNNLLQRIQRAELLDAPVPKFVG</sequence>
<dbReference type="EMBL" id="CP088277">
    <property type="protein sequence ID" value="UGX89432.1"/>
    <property type="molecule type" value="Genomic_DNA"/>
</dbReference>
<evidence type="ECO:0000313" key="6">
    <source>
        <dbReference type="Proteomes" id="UP000664702"/>
    </source>
</evidence>
<evidence type="ECO:0000313" key="1">
    <source>
        <dbReference type="EMBL" id="MBO1868917.1"/>
    </source>
</evidence>
<reference evidence="2" key="2">
    <citation type="submission" date="2020-06" db="EMBL/GenBank/DDBJ databases">
        <title>Whole Genome Sequence of Bradyrhizobium sp. Strain 323S2.</title>
        <authorList>
            <person name="Bromfield E.S.P."/>
        </authorList>
    </citation>
    <scope>NUCLEOTIDE SEQUENCE [LARGE SCALE GENOMIC DNA]</scope>
    <source>
        <strain evidence="2">323S2</strain>
    </source>
</reference>
<evidence type="ECO:0000313" key="4">
    <source>
        <dbReference type="EMBL" id="UGX89432.1"/>
    </source>
</evidence>
<dbReference type="AlphaFoldDB" id="A0A7Z0TWM6"/>
<proteinExistence type="predicted"/>
<evidence type="ECO:0000313" key="3">
    <source>
        <dbReference type="EMBL" id="UEM18141.1"/>
    </source>
</evidence>
<dbReference type="EMBL" id="CP086138">
    <property type="protein sequence ID" value="UEM18141.1"/>
    <property type="molecule type" value="Genomic_DNA"/>
</dbReference>
<dbReference type="EMBL" id="JACBFH010000002">
    <property type="protein sequence ID" value="NYY96259.1"/>
    <property type="molecule type" value="Genomic_DNA"/>
</dbReference>
<name>A0A7Z0TWM6_9BRAD</name>
<dbReference type="Proteomes" id="UP000664702">
    <property type="component" value="Plasmid pBb144S4b"/>
</dbReference>
<reference evidence="1" key="3">
    <citation type="submission" date="2021-03" db="EMBL/GenBank/DDBJ databases">
        <title>Whole Genome Sequence of Bradyrhizobium sp. Strain 144S4.</title>
        <authorList>
            <person name="Bromfield E.S.P."/>
            <person name="Cloutier S."/>
        </authorList>
    </citation>
    <scope>NUCLEOTIDE SEQUENCE [LARGE SCALE GENOMIC DNA]</scope>
    <source>
        <strain evidence="1">144S4</strain>
    </source>
</reference>
<reference evidence="5 6" key="4">
    <citation type="journal article" date="2022" name="Int. J. Syst. Evol. Microbiol.">
        <title>Strains of Bradyrhizobium barranii sp. nov. associated with legumes native to Canada are symbionts of soybeans and belong to different subspecies (subsp. barranii subsp. nov. and subsp. apii subsp. nov.) and symbiovars (sv. glycinearum and sv. septentrionale).</title>
        <authorList>
            <person name="Bromfield E.S.P."/>
            <person name="Cloutier S."/>
            <person name="Wasai-Hara S."/>
            <person name="Minamisawa K."/>
        </authorList>
    </citation>
    <scope>NUCLEOTIDE SEQUENCE [LARGE SCALE GENOMIC DNA]</scope>
    <source>
        <strain evidence="3 6">144S4</strain>
        <strain evidence="5">323S2</strain>
        <plasmid evidence="6">pBb144S4b</plasmid>
        <plasmid evidence="5">pBb323S2d</plasmid>
    </source>
</reference>
<dbReference type="RefSeq" id="WP_038380949.1">
    <property type="nucleotide sequence ID" value="NZ_CP049701.1"/>
</dbReference>